<dbReference type="RefSeq" id="XP_058345145.1">
    <property type="nucleotide sequence ID" value="XM_058484157.1"/>
</dbReference>
<evidence type="ECO:0000256" key="5">
    <source>
        <dbReference type="ARBA" id="ARBA00022989"/>
    </source>
</evidence>
<dbReference type="EMBL" id="JARTCD010000014">
    <property type="protein sequence ID" value="KAJ8660232.1"/>
    <property type="molecule type" value="Genomic_DNA"/>
</dbReference>
<evidence type="ECO:0000256" key="7">
    <source>
        <dbReference type="RuleBase" id="RU363059"/>
    </source>
</evidence>
<name>A0AAD7Y2B5_9FUNG</name>
<organism evidence="9 10">
    <name type="scientific">Lichtheimia ornata</name>
    <dbReference type="NCBI Taxonomy" id="688661"/>
    <lineage>
        <taxon>Eukaryota</taxon>
        <taxon>Fungi</taxon>
        <taxon>Fungi incertae sedis</taxon>
        <taxon>Mucoromycota</taxon>
        <taxon>Mucoromycotina</taxon>
        <taxon>Mucoromycetes</taxon>
        <taxon>Mucorales</taxon>
        <taxon>Lichtheimiaceae</taxon>
        <taxon>Lichtheimia</taxon>
    </lineage>
</organism>
<dbReference type="InterPro" id="IPR007599">
    <property type="entry name" value="DER1"/>
</dbReference>
<proteinExistence type="inferred from homology"/>
<dbReference type="SUPFAM" id="SSF144091">
    <property type="entry name" value="Rhomboid-like"/>
    <property type="match status" value="1"/>
</dbReference>
<dbReference type="Proteomes" id="UP001234581">
    <property type="component" value="Unassembled WGS sequence"/>
</dbReference>
<dbReference type="GeneID" id="83211505"/>
<keyword evidence="3 7" id="KW-0812">Transmembrane</keyword>
<comment type="similarity">
    <text evidence="2 7">Belongs to the derlin family.</text>
</comment>
<evidence type="ECO:0000256" key="1">
    <source>
        <dbReference type="ARBA" id="ARBA00004477"/>
    </source>
</evidence>
<dbReference type="Pfam" id="PF04511">
    <property type="entry name" value="DER1"/>
    <property type="match status" value="1"/>
</dbReference>
<evidence type="ECO:0000256" key="4">
    <source>
        <dbReference type="ARBA" id="ARBA00022824"/>
    </source>
</evidence>
<comment type="subcellular location">
    <subcellularLocation>
        <location evidence="1 7">Endoplasmic reticulum membrane</location>
        <topology evidence="1 7">Multi-pass membrane protein</topology>
    </subcellularLocation>
</comment>
<evidence type="ECO:0000313" key="9">
    <source>
        <dbReference type="EMBL" id="KAJ8660232.1"/>
    </source>
</evidence>
<feature type="transmembrane region" description="Helical" evidence="7">
    <location>
        <begin position="18"/>
        <end position="40"/>
    </location>
</feature>
<comment type="caution">
    <text evidence="7">Lacks conserved residue(s) required for the propagation of feature annotation.</text>
</comment>
<keyword evidence="5 7" id="KW-1133">Transmembrane helix</keyword>
<keyword evidence="10" id="KW-1185">Reference proteome</keyword>
<dbReference type="AlphaFoldDB" id="A0AAD7Y2B5"/>
<evidence type="ECO:0000256" key="2">
    <source>
        <dbReference type="ARBA" id="ARBA00008917"/>
    </source>
</evidence>
<comment type="caution">
    <text evidence="9">The sequence shown here is derived from an EMBL/GenBank/DDBJ whole genome shotgun (WGS) entry which is preliminary data.</text>
</comment>
<dbReference type="GO" id="GO:0033554">
    <property type="term" value="P:cellular response to stress"/>
    <property type="evidence" value="ECO:0007669"/>
    <property type="project" value="UniProtKB-ARBA"/>
</dbReference>
<feature type="region of interest" description="Disordered" evidence="8">
    <location>
        <begin position="220"/>
        <end position="262"/>
    </location>
</feature>
<feature type="transmembrane region" description="Helical" evidence="7">
    <location>
        <begin position="60"/>
        <end position="81"/>
    </location>
</feature>
<keyword evidence="4 7" id="KW-0256">Endoplasmic reticulum</keyword>
<reference evidence="9 10" key="1">
    <citation type="submission" date="2023-03" db="EMBL/GenBank/DDBJ databases">
        <title>Genome sequence of Lichtheimia ornata CBS 291.66.</title>
        <authorList>
            <person name="Mohabir J.T."/>
            <person name="Shea T.P."/>
            <person name="Kurbessoian T."/>
            <person name="Berby B."/>
            <person name="Fontaine J."/>
            <person name="Livny J."/>
            <person name="Gnirke A."/>
            <person name="Stajich J.E."/>
            <person name="Cuomo C.A."/>
        </authorList>
    </citation>
    <scope>NUCLEOTIDE SEQUENCE [LARGE SCALE GENOMIC DNA]</scope>
    <source>
        <strain evidence="9">CBS 291.66</strain>
    </source>
</reference>
<dbReference type="GO" id="GO:0051603">
    <property type="term" value="P:proteolysis involved in protein catabolic process"/>
    <property type="evidence" value="ECO:0007669"/>
    <property type="project" value="UniProtKB-ARBA"/>
</dbReference>
<comment type="function">
    <text evidence="7">May be involved in the degradation of misfolded endoplasmic reticulum (ER) luminal proteins.</text>
</comment>
<protein>
    <recommendedName>
        <fullName evidence="7">Derlin</fullName>
    </recommendedName>
</protein>
<dbReference type="GO" id="GO:0005789">
    <property type="term" value="C:endoplasmic reticulum membrane"/>
    <property type="evidence" value="ECO:0007669"/>
    <property type="project" value="UniProtKB-SubCell"/>
</dbReference>
<evidence type="ECO:0000256" key="8">
    <source>
        <dbReference type="SAM" id="MobiDB-lite"/>
    </source>
</evidence>
<evidence type="ECO:0000256" key="6">
    <source>
        <dbReference type="ARBA" id="ARBA00023136"/>
    </source>
</evidence>
<evidence type="ECO:0000313" key="10">
    <source>
        <dbReference type="Proteomes" id="UP001234581"/>
    </source>
</evidence>
<dbReference type="FunFam" id="1.20.1540.10:FF:000016">
    <property type="entry name" value="Derlin"/>
    <property type="match status" value="1"/>
</dbReference>
<evidence type="ECO:0000256" key="3">
    <source>
        <dbReference type="ARBA" id="ARBA00022692"/>
    </source>
</evidence>
<sequence>MPSPIETWYTDIPPITRIYITASCLTSLAVQLGLVHPLQLWLNFDSIINGHQWWRLVTNFLYFGPLSIDFLFHMFFLARYSRMMEEGFFRNKPADYAWLLIFSAASLIFYSTILPFAYMPFLGSPLAFTMVYIWARRNPYVRLNFLGLLSFNAPHLPWVLLCFSLLLGGQLPMGDLLGIAVGHVYYFFEDIWPRDPASGGRRWLETPRIIRWLIEGNRQQPDSIDIANEEEEEEDTTAHHQEPSDEQQQQQQQQPVAGPAAE</sequence>
<keyword evidence="6 7" id="KW-0472">Membrane</keyword>
<accession>A0AAD7Y2B5</accession>
<feature type="transmembrane region" description="Helical" evidence="7">
    <location>
        <begin position="93"/>
        <end position="110"/>
    </location>
</feature>
<dbReference type="PANTHER" id="PTHR11009">
    <property type="entry name" value="DER1-LIKE PROTEIN, DERLIN"/>
    <property type="match status" value="1"/>
</dbReference>
<gene>
    <name evidence="9" type="ORF">O0I10_004092</name>
</gene>
<dbReference type="InterPro" id="IPR035952">
    <property type="entry name" value="Rhomboid-like_sf"/>
</dbReference>